<comment type="similarity">
    <text evidence="2">Belongs to the protein prenyltransferase subunit alpha family.</text>
</comment>
<dbReference type="GO" id="GO:0005965">
    <property type="term" value="C:protein farnesyltransferase complex"/>
    <property type="evidence" value="ECO:0007669"/>
    <property type="project" value="TreeGrafter"/>
</dbReference>
<accession>A0A8K0JVN8</accession>
<evidence type="ECO:0000256" key="1">
    <source>
        <dbReference type="ARBA" id="ARBA00001946"/>
    </source>
</evidence>
<dbReference type="PROSITE" id="PS51147">
    <property type="entry name" value="PFTA"/>
    <property type="match status" value="5"/>
</dbReference>
<keyword evidence="5" id="KW-0637">Prenyltransferase</keyword>
<keyword evidence="8" id="KW-0460">Magnesium</keyword>
<comment type="cofactor">
    <cofactor evidence="1">
        <name>Mg(2+)</name>
        <dbReference type="ChEBI" id="CHEBI:18420"/>
    </cofactor>
</comment>
<protein>
    <recommendedName>
        <fullName evidence="9">Protein farnesyltransferase/geranylgeranyltransferase type-1 subunit alpha</fullName>
        <ecNumber evidence="4">2.5.1.58</ecNumber>
        <ecNumber evidence="3">2.5.1.59</ecNumber>
    </recommendedName>
    <alternativeName>
        <fullName evidence="12">CAAX farnesyltransferase subunit alpha</fullName>
    </alternativeName>
    <alternativeName>
        <fullName evidence="11">FTase-alpha</fullName>
    </alternativeName>
    <alternativeName>
        <fullName evidence="10">Ras proteins prenyltransferase subunit alpha</fullName>
    </alternativeName>
    <alternativeName>
        <fullName evidence="13">Type I protein geranyl-geranyltransferase subunit alpha</fullName>
    </alternativeName>
</protein>
<keyword evidence="7" id="KW-0677">Repeat</keyword>
<evidence type="ECO:0000313" key="15">
    <source>
        <dbReference type="Proteomes" id="UP000792457"/>
    </source>
</evidence>
<dbReference type="EMBL" id="KZ308143">
    <property type="protein sequence ID" value="KAG8222735.1"/>
    <property type="molecule type" value="Genomic_DNA"/>
</dbReference>
<dbReference type="InterPro" id="IPR002088">
    <property type="entry name" value="Prenyl_trans_a"/>
</dbReference>
<dbReference type="PANTHER" id="PTHR11129">
    <property type="entry name" value="PROTEIN FARNESYLTRANSFERASE ALPHA SUBUNIT/RAB GERANYLGERANYL TRANSFERASE ALPHA SUBUNIT"/>
    <property type="match status" value="1"/>
</dbReference>
<dbReference type="Gene3D" id="1.25.40.120">
    <property type="entry name" value="Protein prenylyltransferase"/>
    <property type="match status" value="1"/>
</dbReference>
<dbReference type="SUPFAM" id="SSF48439">
    <property type="entry name" value="Protein prenylyltransferase"/>
    <property type="match status" value="1"/>
</dbReference>
<dbReference type="OrthoDB" id="272289at2759"/>
<dbReference type="Pfam" id="PF01239">
    <property type="entry name" value="PPTA"/>
    <property type="match status" value="5"/>
</dbReference>
<evidence type="ECO:0000256" key="10">
    <source>
        <dbReference type="ARBA" id="ARBA00041392"/>
    </source>
</evidence>
<dbReference type="GO" id="GO:0004662">
    <property type="term" value="F:CAAX-protein geranylgeranyltransferase activity"/>
    <property type="evidence" value="ECO:0007669"/>
    <property type="project" value="UniProtKB-EC"/>
</dbReference>
<keyword evidence="6" id="KW-0808">Transferase</keyword>
<dbReference type="AlphaFoldDB" id="A0A8K0JVN8"/>
<dbReference type="PANTHER" id="PTHR11129:SF1">
    <property type="entry name" value="PROTEIN FARNESYLTRANSFERASE_GERANYLGERANYLTRANSFERASE TYPE-1 SUBUNIT ALPHA"/>
    <property type="match status" value="1"/>
</dbReference>
<evidence type="ECO:0000256" key="6">
    <source>
        <dbReference type="ARBA" id="ARBA00022679"/>
    </source>
</evidence>
<evidence type="ECO:0000256" key="4">
    <source>
        <dbReference type="ARBA" id="ARBA00012702"/>
    </source>
</evidence>
<evidence type="ECO:0000256" key="8">
    <source>
        <dbReference type="ARBA" id="ARBA00022842"/>
    </source>
</evidence>
<evidence type="ECO:0000256" key="11">
    <source>
        <dbReference type="ARBA" id="ARBA00042436"/>
    </source>
</evidence>
<reference evidence="14" key="2">
    <citation type="submission" date="2017-10" db="EMBL/GenBank/DDBJ databases">
        <title>Ladona fulva Genome sequencing and assembly.</title>
        <authorList>
            <person name="Murali S."/>
            <person name="Richards S."/>
            <person name="Bandaranaike D."/>
            <person name="Bellair M."/>
            <person name="Blankenburg K."/>
            <person name="Chao H."/>
            <person name="Dinh H."/>
            <person name="Doddapaneni H."/>
            <person name="Dugan-Rocha S."/>
            <person name="Elkadiri S."/>
            <person name="Gnanaolivu R."/>
            <person name="Hernandez B."/>
            <person name="Skinner E."/>
            <person name="Javaid M."/>
            <person name="Lee S."/>
            <person name="Li M."/>
            <person name="Ming W."/>
            <person name="Munidasa M."/>
            <person name="Muniz J."/>
            <person name="Nguyen L."/>
            <person name="Hughes D."/>
            <person name="Osuji N."/>
            <person name="Pu L.-L."/>
            <person name="Puazo M."/>
            <person name="Qu C."/>
            <person name="Quiroz J."/>
            <person name="Raj R."/>
            <person name="Weissenberger G."/>
            <person name="Xin Y."/>
            <person name="Zou X."/>
            <person name="Han Y."/>
            <person name="Worley K."/>
            <person name="Muzny D."/>
            <person name="Gibbs R."/>
        </authorList>
    </citation>
    <scope>NUCLEOTIDE SEQUENCE</scope>
    <source>
        <strain evidence="14">Sampled in the wild</strain>
    </source>
</reference>
<keyword evidence="15" id="KW-1185">Reference proteome</keyword>
<dbReference type="GO" id="GO:0005953">
    <property type="term" value="C:CAAX-protein geranylgeranyltransferase complex"/>
    <property type="evidence" value="ECO:0007669"/>
    <property type="project" value="TreeGrafter"/>
</dbReference>
<evidence type="ECO:0000256" key="7">
    <source>
        <dbReference type="ARBA" id="ARBA00022737"/>
    </source>
</evidence>
<evidence type="ECO:0000256" key="5">
    <source>
        <dbReference type="ARBA" id="ARBA00022602"/>
    </source>
</evidence>
<organism evidence="14 15">
    <name type="scientific">Ladona fulva</name>
    <name type="common">Scarce chaser dragonfly</name>
    <name type="synonym">Libellula fulva</name>
    <dbReference type="NCBI Taxonomy" id="123851"/>
    <lineage>
        <taxon>Eukaryota</taxon>
        <taxon>Metazoa</taxon>
        <taxon>Ecdysozoa</taxon>
        <taxon>Arthropoda</taxon>
        <taxon>Hexapoda</taxon>
        <taxon>Insecta</taxon>
        <taxon>Pterygota</taxon>
        <taxon>Palaeoptera</taxon>
        <taxon>Odonata</taxon>
        <taxon>Epiprocta</taxon>
        <taxon>Anisoptera</taxon>
        <taxon>Libelluloidea</taxon>
        <taxon>Libellulidae</taxon>
        <taxon>Ladona</taxon>
    </lineage>
</organism>
<dbReference type="GO" id="GO:0004660">
    <property type="term" value="F:protein farnesyltransferase activity"/>
    <property type="evidence" value="ECO:0007669"/>
    <property type="project" value="UniProtKB-EC"/>
</dbReference>
<reference evidence="14" key="1">
    <citation type="submission" date="2013-04" db="EMBL/GenBank/DDBJ databases">
        <authorList>
            <person name="Qu J."/>
            <person name="Murali S.C."/>
            <person name="Bandaranaike D."/>
            <person name="Bellair M."/>
            <person name="Blankenburg K."/>
            <person name="Chao H."/>
            <person name="Dinh H."/>
            <person name="Doddapaneni H."/>
            <person name="Downs B."/>
            <person name="Dugan-Rocha S."/>
            <person name="Elkadiri S."/>
            <person name="Gnanaolivu R.D."/>
            <person name="Hernandez B."/>
            <person name="Javaid M."/>
            <person name="Jayaseelan J.C."/>
            <person name="Lee S."/>
            <person name="Li M."/>
            <person name="Ming W."/>
            <person name="Munidasa M."/>
            <person name="Muniz J."/>
            <person name="Nguyen L."/>
            <person name="Ongeri F."/>
            <person name="Osuji N."/>
            <person name="Pu L.-L."/>
            <person name="Puazo M."/>
            <person name="Qu C."/>
            <person name="Quiroz J."/>
            <person name="Raj R."/>
            <person name="Weissenberger G."/>
            <person name="Xin Y."/>
            <person name="Zou X."/>
            <person name="Han Y."/>
            <person name="Richards S."/>
            <person name="Worley K."/>
            <person name="Muzny D."/>
            <person name="Gibbs R."/>
        </authorList>
    </citation>
    <scope>NUCLEOTIDE SEQUENCE</scope>
    <source>
        <strain evidence="14">Sampled in the wild</strain>
    </source>
</reference>
<comment type="caution">
    <text evidence="14">The sequence shown here is derived from an EMBL/GenBank/DDBJ whole genome shotgun (WGS) entry which is preliminary data.</text>
</comment>
<evidence type="ECO:0000256" key="9">
    <source>
        <dbReference type="ARBA" id="ARBA00040965"/>
    </source>
</evidence>
<dbReference type="EC" id="2.5.1.58" evidence="4"/>
<evidence type="ECO:0000256" key="13">
    <source>
        <dbReference type="ARBA" id="ARBA00043219"/>
    </source>
</evidence>
<sequence length="337" mass="39773">MADSSSEEHGDESTWVFYKDRPTWKDVTPVPQDDGPYPVVAIAYSEKFRDVYDYFRAVLKSKEKSERALKLTKDALDLNPANYTVWQYRRELLKSLNSDLAEELRYVWQMIEDNPKNYQVWHHCRVIVDWMQDPSKELVLTEAILEQDAKNYHAWQHRQWVVRTFNLYDQELEFVSRLIESDIRNNSAWNQRYFVINNTTLFTPEVIEREVNYTLEKIKIATFNESAWNYLRGVLEQQENGLAGKDNLVKKFCEELLDTSEKGKTKSPYLLAYVVDLLEESMGRGEDVPQNLEKALEICKSLSSTHDTIRREYWNYISQSLEKKFKKGNDAEEMAVS</sequence>
<dbReference type="Proteomes" id="UP000792457">
    <property type="component" value="Unassembled WGS sequence"/>
</dbReference>
<dbReference type="EC" id="2.5.1.59" evidence="3"/>
<evidence type="ECO:0000256" key="3">
    <source>
        <dbReference type="ARBA" id="ARBA00012700"/>
    </source>
</evidence>
<evidence type="ECO:0000256" key="12">
    <source>
        <dbReference type="ARBA" id="ARBA00043086"/>
    </source>
</evidence>
<evidence type="ECO:0000256" key="2">
    <source>
        <dbReference type="ARBA" id="ARBA00006734"/>
    </source>
</evidence>
<name>A0A8K0JVN8_LADFU</name>
<gene>
    <name evidence="14" type="ORF">J437_LFUL008132</name>
</gene>
<evidence type="ECO:0000313" key="14">
    <source>
        <dbReference type="EMBL" id="KAG8222735.1"/>
    </source>
</evidence>
<proteinExistence type="inferred from homology"/>